<gene>
    <name evidence="1" type="ORF">S12H4_21202</name>
</gene>
<reference evidence="1" key="1">
    <citation type="journal article" date="2014" name="Front. Microbiol.">
        <title>High frequency of phylogenetically diverse reductive dehalogenase-homologous genes in deep subseafloor sedimentary metagenomes.</title>
        <authorList>
            <person name="Kawai M."/>
            <person name="Futagami T."/>
            <person name="Toyoda A."/>
            <person name="Takaki Y."/>
            <person name="Nishi S."/>
            <person name="Hori S."/>
            <person name="Arai W."/>
            <person name="Tsubouchi T."/>
            <person name="Morono Y."/>
            <person name="Uchiyama I."/>
            <person name="Ito T."/>
            <person name="Fujiyama A."/>
            <person name="Inagaki F."/>
            <person name="Takami H."/>
        </authorList>
    </citation>
    <scope>NUCLEOTIDE SEQUENCE</scope>
    <source>
        <strain evidence="1">Expedition CK06-06</strain>
    </source>
</reference>
<evidence type="ECO:0000313" key="1">
    <source>
        <dbReference type="EMBL" id="GAI81463.1"/>
    </source>
</evidence>
<dbReference type="EMBL" id="BARW01010867">
    <property type="protein sequence ID" value="GAI81463.1"/>
    <property type="molecule type" value="Genomic_DNA"/>
</dbReference>
<organism evidence="1">
    <name type="scientific">marine sediment metagenome</name>
    <dbReference type="NCBI Taxonomy" id="412755"/>
    <lineage>
        <taxon>unclassified sequences</taxon>
        <taxon>metagenomes</taxon>
        <taxon>ecological metagenomes</taxon>
    </lineage>
</organism>
<dbReference type="AlphaFoldDB" id="X1RLH8"/>
<accession>X1RLH8</accession>
<name>X1RLH8_9ZZZZ</name>
<proteinExistence type="predicted"/>
<protein>
    <submittedName>
        <fullName evidence="1">Uncharacterized protein</fullName>
    </submittedName>
</protein>
<sequence length="30" mass="3460">RWKVEGCSLLAKLGKYIKGLKKPEPYPIED</sequence>
<feature type="non-terminal residue" evidence="1">
    <location>
        <position position="1"/>
    </location>
</feature>
<comment type="caution">
    <text evidence="1">The sequence shown here is derived from an EMBL/GenBank/DDBJ whole genome shotgun (WGS) entry which is preliminary data.</text>
</comment>